<reference evidence="2 3" key="1">
    <citation type="submission" date="2007-10" db="EMBL/GenBank/DDBJ databases">
        <authorList>
            <person name="Wagner-Dobler I."/>
            <person name="Ferriera S."/>
            <person name="Johnson J."/>
            <person name="Kravitz S."/>
            <person name="Beeson K."/>
            <person name="Sutton G."/>
            <person name="Rogers Y.-H."/>
            <person name="Friedman R."/>
            <person name="Frazier M."/>
            <person name="Venter J.C."/>
        </authorList>
    </citation>
    <scope>NUCLEOTIDE SEQUENCE [LARGE SCALE GENOMIC DNA]</scope>
    <source>
        <strain evidence="2 3">DFL-43</strain>
    </source>
</reference>
<dbReference type="Gene3D" id="3.40.50.150">
    <property type="entry name" value="Vaccinia Virus protein VP39"/>
    <property type="match status" value="1"/>
</dbReference>
<dbReference type="STRING" id="411684.HPDFL43_05760"/>
<dbReference type="AlphaFoldDB" id="A9D4Q5"/>
<gene>
    <name evidence="2" type="ORF">HPDFL43_05760</name>
</gene>
<dbReference type="HOGENOM" id="CLU_1616441_0_0_5"/>
<evidence type="ECO:0000313" key="3">
    <source>
        <dbReference type="Proteomes" id="UP000004291"/>
    </source>
</evidence>
<keyword evidence="2" id="KW-0489">Methyltransferase</keyword>
<dbReference type="SUPFAM" id="SSF53335">
    <property type="entry name" value="S-adenosyl-L-methionine-dependent methyltransferases"/>
    <property type="match status" value="1"/>
</dbReference>
<dbReference type="GO" id="GO:0009007">
    <property type="term" value="F:site-specific DNA-methyltransferase (adenine-specific) activity"/>
    <property type="evidence" value="ECO:0007669"/>
    <property type="project" value="UniProtKB-EC"/>
</dbReference>
<dbReference type="Proteomes" id="UP000004291">
    <property type="component" value="Chromosome"/>
</dbReference>
<name>A9D4Q5_HOEPD</name>
<dbReference type="EC" id="2.1.1.72" evidence="2"/>
<evidence type="ECO:0000256" key="1">
    <source>
        <dbReference type="SAM" id="MobiDB-lite"/>
    </source>
</evidence>
<comment type="caution">
    <text evidence="2">The sequence shown here is derived from an EMBL/GenBank/DDBJ whole genome shotgun (WGS) entry which is preliminary data.</text>
</comment>
<keyword evidence="2" id="KW-0808">Transferase</keyword>
<keyword evidence="3" id="KW-1185">Reference proteome</keyword>
<dbReference type="EMBL" id="ABIA03000002">
    <property type="protein sequence ID" value="EDQ33935.2"/>
    <property type="molecule type" value="Genomic_DNA"/>
</dbReference>
<evidence type="ECO:0000313" key="2">
    <source>
        <dbReference type="EMBL" id="EDQ33935.2"/>
    </source>
</evidence>
<organism evidence="2 3">
    <name type="scientific">Hoeflea phototrophica (strain DSM 17068 / NCIMB 14078 / DFL-43)</name>
    <dbReference type="NCBI Taxonomy" id="411684"/>
    <lineage>
        <taxon>Bacteria</taxon>
        <taxon>Pseudomonadati</taxon>
        <taxon>Pseudomonadota</taxon>
        <taxon>Alphaproteobacteria</taxon>
        <taxon>Hyphomicrobiales</taxon>
        <taxon>Rhizobiaceae</taxon>
        <taxon>Hoeflea</taxon>
    </lineage>
</organism>
<dbReference type="eggNOG" id="COG0338">
    <property type="taxonomic scope" value="Bacteria"/>
</dbReference>
<dbReference type="GO" id="GO:0032259">
    <property type="term" value="P:methylation"/>
    <property type="evidence" value="ECO:0007669"/>
    <property type="project" value="UniProtKB-KW"/>
</dbReference>
<protein>
    <submittedName>
        <fullName evidence="2">Site-specific DNA methylase</fullName>
        <ecNumber evidence="2">2.1.1.72</ecNumber>
    </submittedName>
</protein>
<reference evidence="2 3" key="2">
    <citation type="submission" date="2012-06" db="EMBL/GenBank/DDBJ databases">
        <authorList>
            <person name="Fiebig A."/>
        </authorList>
    </citation>
    <scope>NUCLEOTIDE SEQUENCE [LARGE SCALE GENOMIC DNA]</scope>
    <source>
        <strain evidence="2 3">DFL-43</strain>
    </source>
</reference>
<accession>A9D4Q5</accession>
<feature type="region of interest" description="Disordered" evidence="1">
    <location>
        <begin position="1"/>
        <end position="36"/>
    </location>
</feature>
<feature type="compositionally biased region" description="Polar residues" evidence="1">
    <location>
        <begin position="20"/>
        <end position="30"/>
    </location>
</feature>
<sequence length="182" mass="20422">MGFGSNAHSDMGRGHKTTGFRASSMRSGTTPARDWENYPDGLPAIVERWRGVIIERRPALQIMASHDSPETLHYVDPPYLPETRNRRNPHDPKHRYRHEMNVDDHVELLEALRGLAGMVVLSGYPAKLYDNSMPDWRRVERLALADGARERTEVLWINPACAARLDARAGGAGSPLFAEVAQ</sequence>
<feature type="region of interest" description="Disordered" evidence="1">
    <location>
        <begin position="76"/>
        <end position="95"/>
    </location>
</feature>
<proteinExistence type="predicted"/>
<dbReference type="InterPro" id="IPR029063">
    <property type="entry name" value="SAM-dependent_MTases_sf"/>
</dbReference>